<feature type="compositionally biased region" description="Polar residues" evidence="1">
    <location>
        <begin position="592"/>
        <end position="610"/>
    </location>
</feature>
<feature type="compositionally biased region" description="Acidic residues" evidence="1">
    <location>
        <begin position="118"/>
        <end position="142"/>
    </location>
</feature>
<feature type="compositionally biased region" description="Basic and acidic residues" evidence="1">
    <location>
        <begin position="356"/>
        <end position="365"/>
    </location>
</feature>
<reference evidence="2 3" key="1">
    <citation type="submission" date="2024-01" db="EMBL/GenBank/DDBJ databases">
        <authorList>
            <person name="Allen C."/>
            <person name="Tagirdzhanova G."/>
        </authorList>
    </citation>
    <scope>NUCLEOTIDE SEQUENCE [LARGE SCALE GENOMIC DNA]</scope>
    <source>
        <strain evidence="2 3">CBS 119000</strain>
    </source>
</reference>
<dbReference type="InterPro" id="IPR036390">
    <property type="entry name" value="WH_DNA-bd_sf"/>
</dbReference>
<feature type="compositionally biased region" description="Basic and acidic residues" evidence="1">
    <location>
        <begin position="538"/>
        <end position="547"/>
    </location>
</feature>
<feature type="compositionally biased region" description="Polar residues" evidence="1">
    <location>
        <begin position="428"/>
        <end position="446"/>
    </location>
</feature>
<evidence type="ECO:0000313" key="3">
    <source>
        <dbReference type="Proteomes" id="UP001642502"/>
    </source>
</evidence>
<feature type="compositionally biased region" description="Low complexity" evidence="1">
    <location>
        <begin position="559"/>
        <end position="586"/>
    </location>
</feature>
<feature type="compositionally biased region" description="Polar residues" evidence="1">
    <location>
        <begin position="378"/>
        <end position="389"/>
    </location>
</feature>
<sequence length="724" mass="79488">MALQIPRAGLQLEEGEFDHLPTQSFILDLSDDVIEGMIKSVSQGNEIRLSLGNKPTFLYGSSSYRIEPTFEDETDDIELFLNSADAPFKAERLPQLAMSLFRKPELGNPWVNYRNSSSEDEDEEDYELGSSPEPEDAEHEADDALDSDIASLRNALAQREAEKHEKSYVLPLSSHSINATDKAKQARSPIIHELAFKEQPYGILWQKYPGSSEAEFKSALEKVADLDDETQNYVLRTKYWRELDVWRHEYASEEERQKAIDNAVRHFDKMRLSTTEPEWEKLLPKGERRQGKILSRVQVSIAKGPSAPKIRVQKAEDASGDSGNGSSKDSNEGSEERGIDSISRQTSGAASRKKITAREAQEKRLLSTKKRSPPLSTPARSVSPATATKVSPAKSAEARANNADNPSKFKSKEFVSESDSSDPESASRTKPTSTHRQSKLAANSSKPAPVHTGKTVATQVSPASASSRDRAPDSAAPAQKTKSSPEKQTAKTLLPPKPPLKKRARDQGDDDSSGGSSSSGTPLSKRIKPLKSVAKPSTLRDARENHRPQQLPPQPPARSSNISPNGSSSGSSRNTTGNGSSVNGSSQKSKDNTSPVKSSPLASSPPTNASEVDLSSEESVAPIGTNSMSRKRKAVADHRNGLKVAGAAVNGTNSQLKKRRVLSEHLVDKAQRFKVYYVKYESLYRDIASRMNPPKERVAELLKMHNRLQEMKNDIHHEVTLQRA</sequence>
<feature type="region of interest" description="Disordered" evidence="1">
    <location>
        <begin position="112"/>
        <end position="142"/>
    </location>
</feature>
<protein>
    <recommendedName>
        <fullName evidence="4">E3 ubiquitin-protein ligase</fullName>
    </recommendedName>
</protein>
<evidence type="ECO:0008006" key="4">
    <source>
        <dbReference type="Google" id="ProtNLM"/>
    </source>
</evidence>
<organism evidence="2 3">
    <name type="scientific">Sporothrix epigloea</name>
    <dbReference type="NCBI Taxonomy" id="1892477"/>
    <lineage>
        <taxon>Eukaryota</taxon>
        <taxon>Fungi</taxon>
        <taxon>Dikarya</taxon>
        <taxon>Ascomycota</taxon>
        <taxon>Pezizomycotina</taxon>
        <taxon>Sordariomycetes</taxon>
        <taxon>Sordariomycetidae</taxon>
        <taxon>Ophiostomatales</taxon>
        <taxon>Ophiostomataceae</taxon>
        <taxon>Sporothrix</taxon>
    </lineage>
</organism>
<keyword evidence="3" id="KW-1185">Reference proteome</keyword>
<dbReference type="SUPFAM" id="SSF46785">
    <property type="entry name" value="Winged helix' DNA-binding domain"/>
    <property type="match status" value="1"/>
</dbReference>
<dbReference type="Proteomes" id="UP001642502">
    <property type="component" value="Unassembled WGS sequence"/>
</dbReference>
<accession>A0ABP0DJU6</accession>
<comment type="caution">
    <text evidence="2">The sequence shown here is derived from an EMBL/GenBank/DDBJ whole genome shotgun (WGS) entry which is preliminary data.</text>
</comment>
<evidence type="ECO:0000313" key="2">
    <source>
        <dbReference type="EMBL" id="CAK7268523.1"/>
    </source>
</evidence>
<feature type="compositionally biased region" description="Basic and acidic residues" evidence="1">
    <location>
        <begin position="329"/>
        <end position="339"/>
    </location>
</feature>
<feature type="region of interest" description="Disordered" evidence="1">
    <location>
        <begin position="304"/>
        <end position="632"/>
    </location>
</feature>
<name>A0ABP0DJU6_9PEZI</name>
<evidence type="ECO:0000256" key="1">
    <source>
        <dbReference type="SAM" id="MobiDB-lite"/>
    </source>
</evidence>
<gene>
    <name evidence="2" type="ORF">SEPCBS119000_003105</name>
</gene>
<dbReference type="EMBL" id="CAWUON010000037">
    <property type="protein sequence ID" value="CAK7268523.1"/>
    <property type="molecule type" value="Genomic_DNA"/>
</dbReference>
<proteinExistence type="predicted"/>